<reference evidence="4" key="1">
    <citation type="journal article" date="2019" name="Int. J. Syst. Evol. Microbiol.">
        <title>The Global Catalogue of Microorganisms (GCM) 10K type strain sequencing project: providing services to taxonomists for standard genome sequencing and annotation.</title>
        <authorList>
            <consortium name="The Broad Institute Genomics Platform"/>
            <consortium name="The Broad Institute Genome Sequencing Center for Infectious Disease"/>
            <person name="Wu L."/>
            <person name="Ma J."/>
        </authorList>
    </citation>
    <scope>NUCLEOTIDE SEQUENCE [LARGE SCALE GENOMIC DNA]</scope>
    <source>
        <strain evidence="4">CCUG 39970</strain>
    </source>
</reference>
<dbReference type="Proteomes" id="UP001595939">
    <property type="component" value="Unassembled WGS sequence"/>
</dbReference>
<dbReference type="Gene3D" id="1.10.390.10">
    <property type="entry name" value="Neutral Protease Domain 2"/>
    <property type="match status" value="1"/>
</dbReference>
<organism evidence="3 4">
    <name type="scientific">Deinococcus sonorensis</name>
    <dbReference type="NCBI Taxonomy" id="309891"/>
    <lineage>
        <taxon>Bacteria</taxon>
        <taxon>Thermotogati</taxon>
        <taxon>Deinococcota</taxon>
        <taxon>Deinococci</taxon>
        <taxon>Deinococcales</taxon>
        <taxon>Deinococcaceae</taxon>
        <taxon>Deinococcus</taxon>
    </lineage>
</organism>
<dbReference type="Pfam" id="PF13485">
    <property type="entry name" value="Peptidase_MA_2"/>
    <property type="match status" value="1"/>
</dbReference>
<dbReference type="RefSeq" id="WP_380130000.1">
    <property type="nucleotide sequence ID" value="NZ_JBHSEG010000008.1"/>
</dbReference>
<gene>
    <name evidence="3" type="ORF">ACFO0P_16030</name>
</gene>
<proteinExistence type="predicted"/>
<dbReference type="SUPFAM" id="SSF54427">
    <property type="entry name" value="NTF2-like"/>
    <property type="match status" value="1"/>
</dbReference>
<feature type="domain" description="Peptidase MA-like" evidence="2">
    <location>
        <begin position="229"/>
        <end position="363"/>
    </location>
</feature>
<dbReference type="EMBL" id="JBHSEG010000008">
    <property type="protein sequence ID" value="MFC4455287.1"/>
    <property type="molecule type" value="Genomic_DNA"/>
</dbReference>
<feature type="signal peptide" evidence="1">
    <location>
        <begin position="1"/>
        <end position="20"/>
    </location>
</feature>
<dbReference type="InterPro" id="IPR032710">
    <property type="entry name" value="NTF2-like_dom_sf"/>
</dbReference>
<evidence type="ECO:0000256" key="1">
    <source>
        <dbReference type="SAM" id="SignalP"/>
    </source>
</evidence>
<keyword evidence="4" id="KW-1185">Reference proteome</keyword>
<evidence type="ECO:0000313" key="3">
    <source>
        <dbReference type="EMBL" id="MFC4455287.1"/>
    </source>
</evidence>
<comment type="caution">
    <text evidence="3">The sequence shown here is derived from an EMBL/GenBank/DDBJ whole genome shotgun (WGS) entry which is preliminary data.</text>
</comment>
<evidence type="ECO:0000259" key="2">
    <source>
        <dbReference type="Pfam" id="PF13485"/>
    </source>
</evidence>
<accession>A0ABV8YBE8</accession>
<sequence>MTFQRTILVGFALFASTAFSQRTPQDLALALQTAVRTGNAAAYRHLLAPNGTFTVEGANFAADLQRHPIPDAKYTFSDVQEHDSRATATLTLVWTRPPDEGNPPEGPVRVTLPVLLTRVDEVWRYAGELFTPLNTTTGTLLVLKTPGLAARMGSYGSLPTRAAQAVKDRMGLTVPKDVVVKVYPDFSSLGASVYLSLAPSNGWTEPGEAIKFVMPSGSTAETQRAILQVLAHEFTHSALGHIIAGPNKKIPWWLHEGMANYAARDFMNPQRWQARHDDARTYARVHWLPLSSLSDFTAVLPSNQEHGYGQGLGVVEFLVAKRGKEGPMQLAKAYARSGNDDAAAKAVGFASFDALESAVTAWLTSHE</sequence>
<evidence type="ECO:0000313" key="4">
    <source>
        <dbReference type="Proteomes" id="UP001595939"/>
    </source>
</evidence>
<dbReference type="InterPro" id="IPR039568">
    <property type="entry name" value="Peptidase_MA-like_dom"/>
</dbReference>
<feature type="chain" id="PRO_5046871092" evidence="1">
    <location>
        <begin position="21"/>
        <end position="367"/>
    </location>
</feature>
<keyword evidence="1" id="KW-0732">Signal</keyword>
<protein>
    <submittedName>
        <fullName evidence="3">Peptidase MA family metallohydrolase</fullName>
    </submittedName>
</protein>
<dbReference type="InterPro" id="IPR027268">
    <property type="entry name" value="Peptidase_M4/M1_CTD_sf"/>
</dbReference>
<name>A0ABV8YBE8_9DEIO</name>